<reference evidence="8 9" key="1">
    <citation type="submission" date="2020-08" db="EMBL/GenBank/DDBJ databases">
        <title>Genomic Encyclopedia of Type Strains, Phase IV (KMG-IV): sequencing the most valuable type-strain genomes for metagenomic binning, comparative biology and taxonomic classification.</title>
        <authorList>
            <person name="Goeker M."/>
        </authorList>
    </citation>
    <scope>NUCLEOTIDE SEQUENCE [LARGE SCALE GENOMIC DNA]</scope>
    <source>
        <strain evidence="8 9">DSM 45385</strain>
    </source>
</reference>
<dbReference type="NCBIfam" id="TIGR02937">
    <property type="entry name" value="sigma70-ECF"/>
    <property type="match status" value="1"/>
</dbReference>
<dbReference type="Gene3D" id="1.10.10.10">
    <property type="entry name" value="Winged helix-like DNA-binding domain superfamily/Winged helix DNA-binding domain"/>
    <property type="match status" value="1"/>
</dbReference>
<name>A0A7W7ZZP9_9ACTN</name>
<dbReference type="PANTHER" id="PTHR30173:SF43">
    <property type="entry name" value="ECF RNA POLYMERASE SIGMA FACTOR SIGI-RELATED"/>
    <property type="match status" value="1"/>
</dbReference>
<protein>
    <submittedName>
        <fullName evidence="8">RNA polymerase sigma-70 factor (ECF subfamily)</fullName>
    </submittedName>
</protein>
<comment type="similarity">
    <text evidence="1">Belongs to the sigma-70 factor family. ECF subfamily.</text>
</comment>
<comment type="subunit">
    <text evidence="2">Interacts transiently with the RNA polymerase catalytic core formed by RpoA, RpoB, RpoC and RpoZ (2 alpha, 1 beta, 1 beta' and 1 omega subunit) to form the RNA polymerase holoenzyme that can initiate transcription.</text>
</comment>
<dbReference type="AlphaFoldDB" id="A0A7W7ZZP9"/>
<evidence type="ECO:0000313" key="9">
    <source>
        <dbReference type="Proteomes" id="UP000568380"/>
    </source>
</evidence>
<evidence type="ECO:0000256" key="1">
    <source>
        <dbReference type="ARBA" id="ARBA00010641"/>
    </source>
</evidence>
<dbReference type="PANTHER" id="PTHR30173">
    <property type="entry name" value="SIGMA 19 FACTOR"/>
    <property type="match status" value="1"/>
</dbReference>
<accession>A0A7W7ZZP9</accession>
<dbReference type="EMBL" id="JACHIN010000002">
    <property type="protein sequence ID" value="MBB5076801.1"/>
    <property type="molecule type" value="Genomic_DNA"/>
</dbReference>
<keyword evidence="4" id="KW-0731">Sigma factor</keyword>
<dbReference type="InterPro" id="IPR014303">
    <property type="entry name" value="RNA_pol_sigma-70_ECF"/>
</dbReference>
<evidence type="ECO:0000256" key="3">
    <source>
        <dbReference type="ARBA" id="ARBA00023015"/>
    </source>
</evidence>
<evidence type="ECO:0000313" key="8">
    <source>
        <dbReference type="EMBL" id="MBB5076801.1"/>
    </source>
</evidence>
<dbReference type="SUPFAM" id="SSF88946">
    <property type="entry name" value="Sigma2 domain of RNA polymerase sigma factors"/>
    <property type="match status" value="1"/>
</dbReference>
<keyword evidence="9" id="KW-1185">Reference proteome</keyword>
<dbReference type="RefSeq" id="WP_184960357.1">
    <property type="nucleotide sequence ID" value="NZ_JACHIN010000002.1"/>
</dbReference>
<dbReference type="SUPFAM" id="SSF54427">
    <property type="entry name" value="NTF2-like"/>
    <property type="match status" value="1"/>
</dbReference>
<dbReference type="Pfam" id="PF08281">
    <property type="entry name" value="Sigma70_r4_2"/>
    <property type="match status" value="1"/>
</dbReference>
<dbReference type="Gene3D" id="1.10.1740.10">
    <property type="match status" value="1"/>
</dbReference>
<sequence length="281" mass="30489">MDFEEHRSHLWAVAYRLLGSVADADDAVQETWLRWRQADQAAVTDPRAYLATVVSRICYDQLGSARAKRESYIGPWLPEPVVEEPGPEDRATMDESVGMALLAVQERLSPAERTSLVLHDVFAMPYEEIADILGRSPGAVRQLAARGRLRVRDYAPRRSLDRDEQAAAVRAFAAAATTGDLRALVAVLDPDVVWRADGGGVVGAALVPVVGAEKVARVVMGLVERWFTGMAADFRDVNGGPGIVIVNEGATVDTVMSFTVSGGRITEVDVVRNPDKLGHVM</sequence>
<keyword evidence="5" id="KW-0804">Transcription</keyword>
<dbReference type="InterPro" id="IPR014284">
    <property type="entry name" value="RNA_pol_sigma-70_dom"/>
</dbReference>
<dbReference type="InterPro" id="IPR052704">
    <property type="entry name" value="ECF_Sigma-70_Domain"/>
</dbReference>
<dbReference type="Proteomes" id="UP000568380">
    <property type="component" value="Unassembled WGS sequence"/>
</dbReference>
<dbReference type="Pfam" id="PF04542">
    <property type="entry name" value="Sigma70_r2"/>
    <property type="match status" value="1"/>
</dbReference>
<dbReference type="SUPFAM" id="SSF88659">
    <property type="entry name" value="Sigma3 and sigma4 domains of RNA polymerase sigma factors"/>
    <property type="match status" value="1"/>
</dbReference>
<dbReference type="CDD" id="cd06171">
    <property type="entry name" value="Sigma70_r4"/>
    <property type="match status" value="1"/>
</dbReference>
<evidence type="ECO:0000256" key="2">
    <source>
        <dbReference type="ARBA" id="ARBA00011344"/>
    </source>
</evidence>
<dbReference type="InterPro" id="IPR013324">
    <property type="entry name" value="RNA_pol_sigma_r3/r4-like"/>
</dbReference>
<evidence type="ECO:0000256" key="5">
    <source>
        <dbReference type="ARBA" id="ARBA00023163"/>
    </source>
</evidence>
<dbReference type="GO" id="GO:0016987">
    <property type="term" value="F:sigma factor activity"/>
    <property type="evidence" value="ECO:0007669"/>
    <property type="project" value="UniProtKB-KW"/>
</dbReference>
<dbReference type="Gene3D" id="3.10.450.50">
    <property type="match status" value="1"/>
</dbReference>
<organism evidence="8 9">
    <name type="scientific">Nonomuraea endophytica</name>
    <dbReference type="NCBI Taxonomy" id="714136"/>
    <lineage>
        <taxon>Bacteria</taxon>
        <taxon>Bacillati</taxon>
        <taxon>Actinomycetota</taxon>
        <taxon>Actinomycetes</taxon>
        <taxon>Streptosporangiales</taxon>
        <taxon>Streptosporangiaceae</taxon>
        <taxon>Nonomuraea</taxon>
    </lineage>
</organism>
<dbReference type="GO" id="GO:0006352">
    <property type="term" value="P:DNA-templated transcription initiation"/>
    <property type="evidence" value="ECO:0007669"/>
    <property type="project" value="InterPro"/>
</dbReference>
<dbReference type="GO" id="GO:0003677">
    <property type="term" value="F:DNA binding"/>
    <property type="evidence" value="ECO:0007669"/>
    <property type="project" value="InterPro"/>
</dbReference>
<comment type="caution">
    <text evidence="8">The sequence shown here is derived from an EMBL/GenBank/DDBJ whole genome shotgun (WGS) entry which is preliminary data.</text>
</comment>
<feature type="domain" description="RNA polymerase sigma factor 70 region 4 type 2" evidence="7">
    <location>
        <begin position="100"/>
        <end position="150"/>
    </location>
</feature>
<dbReference type="InterPro" id="IPR013325">
    <property type="entry name" value="RNA_pol_sigma_r2"/>
</dbReference>
<keyword evidence="3" id="KW-0805">Transcription regulation</keyword>
<dbReference type="InterPro" id="IPR013249">
    <property type="entry name" value="RNA_pol_sigma70_r4_t2"/>
</dbReference>
<feature type="domain" description="RNA polymerase sigma-70 region 2" evidence="6">
    <location>
        <begin position="3"/>
        <end position="66"/>
    </location>
</feature>
<dbReference type="InterPro" id="IPR032710">
    <property type="entry name" value="NTF2-like_dom_sf"/>
</dbReference>
<evidence type="ECO:0000259" key="7">
    <source>
        <dbReference type="Pfam" id="PF08281"/>
    </source>
</evidence>
<proteinExistence type="inferred from homology"/>
<gene>
    <name evidence="8" type="ORF">HNR40_002265</name>
</gene>
<dbReference type="NCBIfam" id="TIGR02957">
    <property type="entry name" value="SigX4"/>
    <property type="match status" value="1"/>
</dbReference>
<dbReference type="NCBIfam" id="NF007214">
    <property type="entry name" value="PRK09636.1"/>
    <property type="match status" value="1"/>
</dbReference>
<dbReference type="InterPro" id="IPR007627">
    <property type="entry name" value="RNA_pol_sigma70_r2"/>
</dbReference>
<evidence type="ECO:0000256" key="4">
    <source>
        <dbReference type="ARBA" id="ARBA00023082"/>
    </source>
</evidence>
<dbReference type="InterPro" id="IPR036388">
    <property type="entry name" value="WH-like_DNA-bd_sf"/>
</dbReference>
<evidence type="ECO:0000259" key="6">
    <source>
        <dbReference type="Pfam" id="PF04542"/>
    </source>
</evidence>